<dbReference type="HAMAP" id="MF_01343_B">
    <property type="entry name" value="Ribosomal_uS15_B"/>
    <property type="match status" value="1"/>
</dbReference>
<dbReference type="Gene3D" id="6.10.250.3130">
    <property type="match status" value="1"/>
</dbReference>
<dbReference type="SMART" id="SM01387">
    <property type="entry name" value="Ribosomal_S15"/>
    <property type="match status" value="1"/>
</dbReference>
<comment type="caution">
    <text evidence="7">The sequence shown here is derived from an EMBL/GenBank/DDBJ whole genome shotgun (WGS) entry which is preliminary data.</text>
</comment>
<dbReference type="GO" id="GO:0006412">
    <property type="term" value="P:translation"/>
    <property type="evidence" value="ECO:0007669"/>
    <property type="project" value="UniProtKB-UniRule"/>
</dbReference>
<dbReference type="InterPro" id="IPR000589">
    <property type="entry name" value="Ribosomal_uS15"/>
</dbReference>
<sequence length="88" mass="10241">MVTTEQKKQIISTFAKGQADTGSTEVQIALLDAQIKDLNEHFKTHKKDFHSKTGLLKLISKRKRLQEYLKRTDLERYKKLIEALGLRK</sequence>
<comment type="function">
    <text evidence="4">Forms an intersubunit bridge (bridge B4) with the 23S rRNA of the 50S subunit in the ribosome.</text>
</comment>
<comment type="subunit">
    <text evidence="3 4">Part of the 30S ribosomal subunit. Forms a bridge to the 50S subunit in the 70S ribosome, contacting the 23S rRNA.</text>
</comment>
<keyword evidence="4 6" id="KW-0699">rRNA-binding</keyword>
<dbReference type="InterPro" id="IPR005290">
    <property type="entry name" value="Ribosomal_uS15_bac-type"/>
</dbReference>
<keyword evidence="8" id="KW-1185">Reference proteome</keyword>
<dbReference type="PANTHER" id="PTHR23321:SF26">
    <property type="entry name" value="SMALL RIBOSOMAL SUBUNIT PROTEIN US15M"/>
    <property type="match status" value="1"/>
</dbReference>
<evidence type="ECO:0000313" key="7">
    <source>
        <dbReference type="EMBL" id="PJZ49835.1"/>
    </source>
</evidence>
<organism evidence="7 8">
    <name type="scientific">Leptospira saintgironsiae</name>
    <dbReference type="NCBI Taxonomy" id="2023183"/>
    <lineage>
        <taxon>Bacteria</taxon>
        <taxon>Pseudomonadati</taxon>
        <taxon>Spirochaetota</taxon>
        <taxon>Spirochaetia</taxon>
        <taxon>Leptospirales</taxon>
        <taxon>Leptospiraceae</taxon>
        <taxon>Leptospira</taxon>
    </lineage>
</organism>
<comment type="function">
    <text evidence="4 6">One of the primary rRNA binding proteins, it binds directly to 16S rRNA where it helps nucleate assembly of the platform of the 30S subunit by binding and bridging several RNA helices of the 16S rRNA.</text>
</comment>
<dbReference type="EMBL" id="NPDR01000002">
    <property type="protein sequence ID" value="PJZ49835.1"/>
    <property type="molecule type" value="Genomic_DNA"/>
</dbReference>
<evidence type="ECO:0000256" key="5">
    <source>
        <dbReference type="RuleBase" id="RU003919"/>
    </source>
</evidence>
<dbReference type="GO" id="GO:0019843">
    <property type="term" value="F:rRNA binding"/>
    <property type="evidence" value="ECO:0007669"/>
    <property type="project" value="UniProtKB-UniRule"/>
</dbReference>
<evidence type="ECO:0000313" key="8">
    <source>
        <dbReference type="Proteomes" id="UP000231926"/>
    </source>
</evidence>
<evidence type="ECO:0000256" key="2">
    <source>
        <dbReference type="ARBA" id="ARBA00023274"/>
    </source>
</evidence>
<evidence type="ECO:0000256" key="3">
    <source>
        <dbReference type="ARBA" id="ARBA00064542"/>
    </source>
</evidence>
<evidence type="ECO:0000256" key="6">
    <source>
        <dbReference type="RuleBase" id="RU004524"/>
    </source>
</evidence>
<reference evidence="7 8" key="1">
    <citation type="submission" date="2017-07" db="EMBL/GenBank/DDBJ databases">
        <title>Leptospira spp. isolated from tropical soils.</title>
        <authorList>
            <person name="Thibeaux R."/>
            <person name="Iraola G."/>
            <person name="Ferres I."/>
            <person name="Bierque E."/>
            <person name="Girault D."/>
            <person name="Soupe-Gilbert M.-E."/>
            <person name="Picardeau M."/>
            <person name="Goarant C."/>
        </authorList>
    </citation>
    <scope>NUCLEOTIDE SEQUENCE [LARGE SCALE GENOMIC DNA]</scope>
    <source>
        <strain evidence="7 8">FH4-C-A2</strain>
    </source>
</reference>
<evidence type="ECO:0000256" key="1">
    <source>
        <dbReference type="ARBA" id="ARBA00022980"/>
    </source>
</evidence>
<dbReference type="FunFam" id="1.10.287.10:FF:000002">
    <property type="entry name" value="30S ribosomal protein S15"/>
    <property type="match status" value="1"/>
</dbReference>
<dbReference type="PROSITE" id="PS00362">
    <property type="entry name" value="RIBOSOMAL_S15"/>
    <property type="match status" value="1"/>
</dbReference>
<dbReference type="RefSeq" id="WP_100709430.1">
    <property type="nucleotide sequence ID" value="NZ_NPDR01000002.1"/>
</dbReference>
<gene>
    <name evidence="4" type="primary">rpsO</name>
    <name evidence="7" type="ORF">CH362_05775</name>
</gene>
<keyword evidence="1 4" id="KW-0689">Ribosomal protein</keyword>
<dbReference type="GO" id="GO:0003735">
    <property type="term" value="F:structural constituent of ribosome"/>
    <property type="evidence" value="ECO:0007669"/>
    <property type="project" value="InterPro"/>
</dbReference>
<keyword evidence="2 4" id="KW-0687">Ribonucleoprotein</keyword>
<dbReference type="NCBIfam" id="TIGR00952">
    <property type="entry name" value="S15_bact"/>
    <property type="match status" value="1"/>
</dbReference>
<dbReference type="InterPro" id="IPR009068">
    <property type="entry name" value="uS15_NS1_RNA-bd_sf"/>
</dbReference>
<dbReference type="PANTHER" id="PTHR23321">
    <property type="entry name" value="RIBOSOMAL PROTEIN S15, BACTERIAL AND ORGANELLAR"/>
    <property type="match status" value="1"/>
</dbReference>
<name>A0A2M9YE52_9LEPT</name>
<dbReference type="Proteomes" id="UP000231926">
    <property type="component" value="Unassembled WGS sequence"/>
</dbReference>
<dbReference type="GO" id="GO:0022627">
    <property type="term" value="C:cytosolic small ribosomal subunit"/>
    <property type="evidence" value="ECO:0007669"/>
    <property type="project" value="TreeGrafter"/>
</dbReference>
<accession>A0A2M9YE52</accession>
<dbReference type="OrthoDB" id="9799262at2"/>
<evidence type="ECO:0000256" key="4">
    <source>
        <dbReference type="HAMAP-Rule" id="MF_01343"/>
    </source>
</evidence>
<comment type="similarity">
    <text evidence="4 5">Belongs to the universal ribosomal protein uS15 family.</text>
</comment>
<dbReference type="SUPFAM" id="SSF47060">
    <property type="entry name" value="S15/NS1 RNA-binding domain"/>
    <property type="match status" value="1"/>
</dbReference>
<dbReference type="Pfam" id="PF00312">
    <property type="entry name" value="Ribosomal_S15"/>
    <property type="match status" value="1"/>
</dbReference>
<dbReference type="AlphaFoldDB" id="A0A2M9YE52"/>
<dbReference type="Gene3D" id="1.10.287.10">
    <property type="entry name" value="S15/NS1, RNA-binding"/>
    <property type="match status" value="1"/>
</dbReference>
<protein>
    <recommendedName>
        <fullName evidence="4">Small ribosomal subunit protein uS15</fullName>
    </recommendedName>
</protein>
<proteinExistence type="inferred from homology"/>
<dbReference type="CDD" id="cd00353">
    <property type="entry name" value="Ribosomal_S15p_S13e"/>
    <property type="match status" value="1"/>
</dbReference>
<keyword evidence="4 6" id="KW-0694">RNA-binding</keyword>